<evidence type="ECO:0000313" key="2">
    <source>
        <dbReference type="Proteomes" id="UP000494170"/>
    </source>
</evidence>
<gene>
    <name evidence="1" type="ORF">BLA6863_00496</name>
</gene>
<name>A0A6P2H9W3_BURL3</name>
<dbReference type="AlphaFoldDB" id="A0A6P2H9W3"/>
<proteinExistence type="predicted"/>
<dbReference type="Proteomes" id="UP000494170">
    <property type="component" value="Unassembled WGS sequence"/>
</dbReference>
<organism evidence="1 2">
    <name type="scientific">Burkholderia lata (strain ATCC 17760 / DSM 23089 / LMG 22485 / NCIMB 9086 / R18194 / 383)</name>
    <dbReference type="NCBI Taxonomy" id="482957"/>
    <lineage>
        <taxon>Bacteria</taxon>
        <taxon>Pseudomonadati</taxon>
        <taxon>Pseudomonadota</taxon>
        <taxon>Betaproteobacteria</taxon>
        <taxon>Burkholderiales</taxon>
        <taxon>Burkholderiaceae</taxon>
        <taxon>Burkholderia</taxon>
        <taxon>Burkholderia cepacia complex</taxon>
    </lineage>
</organism>
<protein>
    <submittedName>
        <fullName evidence="1">Uncharacterized protein</fullName>
    </submittedName>
</protein>
<reference evidence="1 2" key="1">
    <citation type="submission" date="2019-09" db="EMBL/GenBank/DDBJ databases">
        <authorList>
            <person name="Depoorter E."/>
        </authorList>
    </citation>
    <scope>NUCLEOTIDE SEQUENCE [LARGE SCALE GENOMIC DNA]</scope>
    <source>
        <strain evidence="1">LMG 6863</strain>
    </source>
</reference>
<evidence type="ECO:0000313" key="1">
    <source>
        <dbReference type="EMBL" id="VWB14088.1"/>
    </source>
</evidence>
<sequence length="66" mass="7549">MQAEFIDIWRYRCYVWNRLAAETNNTDSEGPRGVFNVGAAKADRNRLGRLGLIQIHWASSVKLLAQ</sequence>
<accession>A0A6P2H9W3</accession>
<dbReference type="EMBL" id="CABVPY010000002">
    <property type="protein sequence ID" value="VWB14088.1"/>
    <property type="molecule type" value="Genomic_DNA"/>
</dbReference>